<proteinExistence type="predicted"/>
<name>A0A382LDP2_9ZZZZ</name>
<evidence type="ECO:0000256" key="1">
    <source>
        <dbReference type="SAM" id="MobiDB-lite"/>
    </source>
</evidence>
<accession>A0A382LDP2</accession>
<feature type="compositionally biased region" description="Acidic residues" evidence="1">
    <location>
        <begin position="51"/>
        <end position="61"/>
    </location>
</feature>
<feature type="non-terminal residue" evidence="2">
    <location>
        <position position="405"/>
    </location>
</feature>
<evidence type="ECO:0000313" key="2">
    <source>
        <dbReference type="EMBL" id="SVC32981.1"/>
    </source>
</evidence>
<feature type="non-terminal residue" evidence="2">
    <location>
        <position position="1"/>
    </location>
</feature>
<dbReference type="AlphaFoldDB" id="A0A382LDP2"/>
<sequence length="405" mass="44229">GPSNWNDDLSYFDRDINMVYCWDEDGQSDVSGRPPGYFGYKFLESPGDPYDGTDNDADGMVDESRRDGIDNDGDWDPEKHDGGVDGLQNTGDEGEGDGIPTAGDQYDIREPGEPNYEWTDLDEADMVGLTGFASPAFGGNNSISNDHYVFENFLTPGVFDSANANSAGDYIFIYSSGPVDLPAGEARRFSIALLVGQNYEDLTLNAVTAQSIYERNYQFAKPPDKPHVTVAPGDERVTLYWDDIAEYSIDPISEKNDFEGYVIYRSTDPQFLDQQTITDAYGSHFLFTPLEMVGGAPAKFDLVNDYSGLSSIPYAGHGVPYNLGSDSGIRHSFVDSNNVINGQVYYYAVASYDHGDDSLQIAPAECAKQITINPESNELFLDLNTVQIVPRAPAAGYSVGGLTTA</sequence>
<gene>
    <name evidence="2" type="ORF">METZ01_LOCUS285835</name>
</gene>
<dbReference type="EMBL" id="UINC01085437">
    <property type="protein sequence ID" value="SVC32981.1"/>
    <property type="molecule type" value="Genomic_DNA"/>
</dbReference>
<protein>
    <submittedName>
        <fullName evidence="2">Uncharacterized protein</fullName>
    </submittedName>
</protein>
<organism evidence="2">
    <name type="scientific">marine metagenome</name>
    <dbReference type="NCBI Taxonomy" id="408172"/>
    <lineage>
        <taxon>unclassified sequences</taxon>
        <taxon>metagenomes</taxon>
        <taxon>ecological metagenomes</taxon>
    </lineage>
</organism>
<dbReference type="InterPro" id="IPR013783">
    <property type="entry name" value="Ig-like_fold"/>
</dbReference>
<dbReference type="Gene3D" id="2.60.40.10">
    <property type="entry name" value="Immunoglobulins"/>
    <property type="match status" value="1"/>
</dbReference>
<feature type="region of interest" description="Disordered" evidence="1">
    <location>
        <begin position="40"/>
        <end position="110"/>
    </location>
</feature>
<reference evidence="2" key="1">
    <citation type="submission" date="2018-05" db="EMBL/GenBank/DDBJ databases">
        <authorList>
            <person name="Lanie J.A."/>
            <person name="Ng W.-L."/>
            <person name="Kazmierczak K.M."/>
            <person name="Andrzejewski T.M."/>
            <person name="Davidsen T.M."/>
            <person name="Wayne K.J."/>
            <person name="Tettelin H."/>
            <person name="Glass J.I."/>
            <person name="Rusch D."/>
            <person name="Podicherti R."/>
            <person name="Tsui H.-C.T."/>
            <person name="Winkler M.E."/>
        </authorList>
    </citation>
    <scope>NUCLEOTIDE SEQUENCE</scope>
</reference>